<feature type="transmembrane region" description="Helical" evidence="1">
    <location>
        <begin position="139"/>
        <end position="159"/>
    </location>
</feature>
<gene>
    <name evidence="3" type="ORF">FLACOL7796_04177</name>
</gene>
<reference evidence="3 4" key="1">
    <citation type="submission" date="2020-02" db="EMBL/GenBank/DDBJ databases">
        <authorList>
            <person name="Criscuolo A."/>
        </authorList>
    </citation>
    <scope>NUCLEOTIDE SEQUENCE [LARGE SCALE GENOMIC DNA]</scope>
    <source>
        <strain evidence="3">CECT7796</strain>
    </source>
</reference>
<sequence length="310" mass="35380">MFLEQGIKPHNKFWLYLLGSVLIILASFIGQIPFSVAVFYKSYISGESFPVDNGAVMSMFELNLTLFLVMISFVFAFAGVYFVVKYLHRQTFLSVTTSRSKVDWRRISFSFLLWALFSVLSFLALYLNAPEKFVWNFKLVPFLILVVLATLLIPIQTSTEEYVFRGYLMQGFANLAQNRWFPLLMTSLIFGSMHILNPEVEKMGYIVMVYYIGTGLFLGVITLMDEGMELALGFHAANNLVGALLVTSDWSVFQTHSLFKDTSEPSAGWDVILPVVVVYPILLFIFSKKYKWNNWKEKLTGNIVVVESSN</sequence>
<feature type="transmembrane region" description="Helical" evidence="1">
    <location>
        <begin position="180"/>
        <end position="197"/>
    </location>
</feature>
<protein>
    <recommendedName>
        <fullName evidence="2">CAAX prenyl protease 2/Lysostaphin resistance protein A-like domain-containing protein</fullName>
    </recommendedName>
</protein>
<feature type="transmembrane region" description="Helical" evidence="1">
    <location>
        <begin position="60"/>
        <end position="87"/>
    </location>
</feature>
<dbReference type="InterPro" id="IPR003675">
    <property type="entry name" value="Rce1/LyrA-like_dom"/>
</dbReference>
<feature type="transmembrane region" description="Helical" evidence="1">
    <location>
        <begin position="107"/>
        <end position="127"/>
    </location>
</feature>
<dbReference type="Proteomes" id="UP000474567">
    <property type="component" value="Unassembled WGS sequence"/>
</dbReference>
<feature type="transmembrane region" description="Helical" evidence="1">
    <location>
        <begin position="267"/>
        <end position="286"/>
    </location>
</feature>
<evidence type="ECO:0000313" key="4">
    <source>
        <dbReference type="Proteomes" id="UP000474567"/>
    </source>
</evidence>
<dbReference type="EMBL" id="CADCST010000131">
    <property type="protein sequence ID" value="CAA9202253.1"/>
    <property type="molecule type" value="Genomic_DNA"/>
</dbReference>
<evidence type="ECO:0000313" key="3">
    <source>
        <dbReference type="EMBL" id="CAA9202253.1"/>
    </source>
</evidence>
<organism evidence="3 4">
    <name type="scientific">Flavobacterium collinsii</name>
    <dbReference type="NCBI Taxonomy" id="1114861"/>
    <lineage>
        <taxon>Bacteria</taxon>
        <taxon>Pseudomonadati</taxon>
        <taxon>Bacteroidota</taxon>
        <taxon>Flavobacteriia</taxon>
        <taxon>Flavobacteriales</taxon>
        <taxon>Flavobacteriaceae</taxon>
        <taxon>Flavobacterium</taxon>
    </lineage>
</organism>
<keyword evidence="1" id="KW-0812">Transmembrane</keyword>
<feature type="transmembrane region" description="Helical" evidence="1">
    <location>
        <begin position="13"/>
        <end position="40"/>
    </location>
</feature>
<keyword evidence="4" id="KW-1185">Reference proteome</keyword>
<dbReference type="RefSeq" id="WP_173967996.1">
    <property type="nucleotide sequence ID" value="NZ_CADCST010000131.1"/>
</dbReference>
<feature type="transmembrane region" description="Helical" evidence="1">
    <location>
        <begin position="230"/>
        <end position="247"/>
    </location>
</feature>
<evidence type="ECO:0000256" key="1">
    <source>
        <dbReference type="SAM" id="Phobius"/>
    </source>
</evidence>
<proteinExistence type="predicted"/>
<keyword evidence="1" id="KW-0472">Membrane</keyword>
<name>A0ABN7ERC4_9FLAO</name>
<dbReference type="Pfam" id="PF02517">
    <property type="entry name" value="Rce1-like"/>
    <property type="match status" value="1"/>
</dbReference>
<accession>A0ABN7ERC4</accession>
<feature type="transmembrane region" description="Helical" evidence="1">
    <location>
        <begin position="203"/>
        <end position="223"/>
    </location>
</feature>
<evidence type="ECO:0000259" key="2">
    <source>
        <dbReference type="Pfam" id="PF02517"/>
    </source>
</evidence>
<comment type="caution">
    <text evidence="3">The sequence shown here is derived from an EMBL/GenBank/DDBJ whole genome shotgun (WGS) entry which is preliminary data.</text>
</comment>
<keyword evidence="1" id="KW-1133">Transmembrane helix</keyword>
<feature type="domain" description="CAAX prenyl protease 2/Lysostaphin resistance protein A-like" evidence="2">
    <location>
        <begin position="142"/>
        <end position="241"/>
    </location>
</feature>